<evidence type="ECO:0000313" key="4">
    <source>
        <dbReference type="Proteomes" id="UP000198824"/>
    </source>
</evidence>
<comment type="subcellular location">
    <subcellularLocation>
        <location evidence="1">Secreted</location>
    </subcellularLocation>
</comment>
<dbReference type="EMBL" id="FOZG01000003">
    <property type="protein sequence ID" value="SFS10949.1"/>
    <property type="molecule type" value="Genomic_DNA"/>
</dbReference>
<organism evidence="3 4">
    <name type="scientific">Sphingomonas jatrophae</name>
    <dbReference type="NCBI Taxonomy" id="1166337"/>
    <lineage>
        <taxon>Bacteria</taxon>
        <taxon>Pseudomonadati</taxon>
        <taxon>Pseudomonadota</taxon>
        <taxon>Alphaproteobacteria</taxon>
        <taxon>Sphingomonadales</taxon>
        <taxon>Sphingomonadaceae</taxon>
        <taxon>Sphingomonas</taxon>
    </lineage>
</organism>
<dbReference type="PANTHER" id="PTHR38340:SF1">
    <property type="entry name" value="S-LAYER PROTEIN"/>
    <property type="match status" value="1"/>
</dbReference>
<dbReference type="GO" id="GO:0005509">
    <property type="term" value="F:calcium ion binding"/>
    <property type="evidence" value="ECO:0007669"/>
    <property type="project" value="InterPro"/>
</dbReference>
<dbReference type="Gene3D" id="2.150.10.10">
    <property type="entry name" value="Serralysin-like metalloprotease, C-terminal"/>
    <property type="match status" value="13"/>
</dbReference>
<dbReference type="SUPFAM" id="SSF51120">
    <property type="entry name" value="beta-Roll"/>
    <property type="match status" value="19"/>
</dbReference>
<dbReference type="STRING" id="1166337.SAMN05192580_3495"/>
<evidence type="ECO:0000313" key="3">
    <source>
        <dbReference type="EMBL" id="SFS10949.1"/>
    </source>
</evidence>
<dbReference type="PRINTS" id="PR00313">
    <property type="entry name" value="CABNDNGRPT"/>
</dbReference>
<dbReference type="GO" id="GO:0005576">
    <property type="term" value="C:extracellular region"/>
    <property type="evidence" value="ECO:0007669"/>
    <property type="project" value="UniProtKB-SubCell"/>
</dbReference>
<dbReference type="InterPro" id="IPR018511">
    <property type="entry name" value="Hemolysin-typ_Ca-bd_CS"/>
</dbReference>
<dbReference type="InterPro" id="IPR050557">
    <property type="entry name" value="RTX_toxin/Mannuronan_C5-epim"/>
</dbReference>
<dbReference type="RefSeq" id="WP_093316469.1">
    <property type="nucleotide sequence ID" value="NZ_FOZG01000003.1"/>
</dbReference>
<sequence>MATFTGQAAQDNVFVGTAFADSFLFNVADLDSGDTLTGNAGVDTVVLSGTGVLTAARLTGLSSIEAFTLANGGIGLTLSDAIATALGGLVTVNGSAGDDLVDYSAVTLANRPLTVFAGSGNDILRGGAGNDAFRFAINELTAADSVSGGGGSIDQLVFESAGTITAANMAGVSGIERVVLANGTNSVTFNAANAAGAQNGVIQVVTGTGNDTINGTALTAAALEVYASGGLDTIYGTSGGDTVRIGGADLAGDTINGFSGYDNIIVTSADALSVADLAGLANIEQLTLNAAGTSVTINNAIASANAGVLTIYGSSGNDVVDGSSVTLATRSLTVTGLGGDDVFRGGAGFDVFRFNVADLTAGDTVSGGDGVSVDAINFMTAGTIAAGALANVSGIERLTFVAGTNGVTLTDAFVASATGQRVTVYGNSGNDTIDAATLTGTNRIEVYAGLGNDVLRGGAGNDLFRFSVAGLDAGDTVAGGAGYDELAISSGGQLTAARLANVSGIEQITFATGGLAVTLDNATAAANAAVLAMFGSVGNDTVDASAVTDTTRGINAIAGAGNDSFRGGLGADTFRFNAAELTAADVVSGGGGSAIDALQITAAGTVAASALAQVRGIEAVSLNVGGVSFAVSDAFVASANGRAVTIYGSSGNDVVDASALADGANRVDVSLGTGDDSITGGAGNDTFRVSAANLTSGDTLAGGAGSDTLLLNGAGTTSLGGNITGIETLALGVGGITAVLGAAFGTANGASLAVTGSAGNDVVDGAALLGGTALTINAGAGNDTVRGGAGADVFNFAATDLNGSDVVSGGDGASVDTLRLTTAGTLTAAALAGVSGIEAFLLANGTNSLALSSTQAGSAYGGTVTVTGGTGADSLNTSAVTVATQRVEFSAGTGSDAYVGGTGIDVLKIAAAELTAADSFAGGSGSAVDVVEFTTAGTVGATSGVTGVERFQLNAGGNSLAVGDATVASATSATLTVLGGAGNDVVNASAVANAANKIDVTSGAGNDSLVGGAGNDIFRFAPADLTGADTVNGGAGSDTLLFTAAGSIAAAQLAGTSNIEQVTLGGSGSSIAFDNAALANNAAALVVASTGGNDVIDASAVTTANRAITVTSGAGNDTLRGGAGADSFQFTVANLTGADVVQGGAGSAIDTLQFTTIGSITTAMLAGVSGIERVLLANGTNSIVLGAAFAASADAQTLRVIGGSGNDTINGAAATTRLDIAAGSGDDLLIGGSGADIFRVNIGALTAADNISGGDGQDALVLNGAGTIDFTNGGYDDSSGNSLQVAGIDVLQLDNSGQQVVIGDNLVQGADAQSLTVRGGTGADTIDVKYVSNSNSAVAVDLGEGDDAIIAVDRWIGQYGPGNLSGTLGAGNDRVFAYYGYVGNWTLDGGSGTDTLDLDLGSSYGYGATMGAGVTGFEVVNLVDPYNGSGYFTGFTANDTAGLIVNGAASSYSYNIKLGNGGQTVNGNSAGDSLVGGTGADTIHGAAGEDRIDGFGGADVVDAGDDNDAVRYRASALSITGGAGIDTLYALEGGVFDLSAADQSLGDTVTVTGFENFDGYSFYSGAWTDYNTAGATVTGSSGANVISGSEYADVFDGNGGADTIVGRSGADRITYRGTEAALHAYYEGGYYNVGQGDTLVLRAAATVRLADLDQTAGDGVNVTAFQNVDGSAITTALSLTGDSYDNVLTGGSGADTIGGGEGGDTIDGGTGADRLTGGAGNDRIWYDAADTLIQAGTDIDTLLMRTGGNINLSAGDQGVGDSGTMTGFEHVDASASTAAVTLRGSNVERSTLIGSSAADTIVAGTTGSDITGGAGADTLTGSTNNDAFFFNAGDVVSGEAINGGAGSDTAYVRGDTDFSVATLTGIERLEIETSYVARPVTVTLSGTQAAAMGQIQGNYGDYVYGTDTADTFNINVASGTTISLANISWAYLTASDRVNVNGAAGNETITGPNVAATIHGFAGNDTLKAPGTAGSAYWAEGMQVYGDAGNDRIDYGYADYAVTLDGGADTDTLVGTYNGPVPTVDLALADQTLGDRVVVSNFENVDYSAIASGYALTAFGNAGVNSLIGTAYADTLDGRAGADVLIAGAGNDTVVYDAADTSIQGGADIDRLIVNGAANINLAAADQGLGDTGTMTGFEIVDASASAASVTLRGRNDYVSTLIGGAAADTIVAGTGGAVITGGAGADSLTGSANNDTFFYRAGDVVAGEVLNAGGGTDVAYVSGSIDFSVSTITGLETLDIETYDPATGSYGTQPVNIKLTGAQAAALSAFYFDGGNGAANSLTIAVASGSTVDLGNTSYNSVGAQDQVLVNGAAGNETITGPSAIATVHGNAGNDILRGAQGLWAQGSMIYGDAGNDRIDYGYSAHEVTLDGGADSDTLVGSYANYYTTIGINLGLADQTTGDNAIVSNFENVDWSALSYGIAVIGSSGVNLLTGGGGNDWFDGREGADTIDAGSGDDTVIYDAADAVIRGGDGTDWLNLKGAANINLAAADQGVGDAGTMTGFENVNAAGANAAVTIRGSDSVQSILIGGSAGDTITAGASWAEITGGTGADTLTGGINNDTFHLHAGEFAAGEAINGGDGYDRLLVTGSTDFTIGSLANVETLELSRRYDPVTETYSEPLFSITLTGAQAAGLGSITSYYEPAEQTTQLFTINVASGTTVDLGQTSWNYLSSWDQVAVNGAAGNETIVGPNVRSTVHGYGGNDTLRAPTGGYWAEGTAVYGDAGDDRIDYGYQSYAVTLDGGADTDTLVASYDYYDGSVSIDLSLADQTVGDAVTASNFENVDWSAVHGTVALSGSDGVNRIVGSRSSNLIDGRGGADVIDGGEGDDTIVYDATDTLVQGGEGVDWLVVRGAANIDLRAADQGLGDAGTMTGFEHVDARGSVAAVTLRGSDLTASKLLGGSGADTITFGTAGGEIIGGGGADILTGTAAAEWFTLYEGDFQAGETIDGNGGGDTLWVSGTVDLSVGSVTGISALSLFSGSYTIENGVYVFTNAPASASVTLTGAQASSFSQIQANSTFTDTSETVTIRLAAGVDTNLSGVALNYFQAGDTFNVTGSSGNDLYTHVQPNGAVATVHGNGGNDVLAGEWAGGSVYGDAGDDRIDYAAGSTIDGGTGTDTLVLSGYDYGLVDLGSAADQTSGDDATVTGFENIDASGLYYAGTFVGDAGANVIIGTSGADTLTGGAGADTFGFNFLNGNTDTITDFVSADDTLSFARELFDFNGLAFDTVVNDTTGSASLATADLVRYTGGQLNSTADVNAYLQANGSGIADGAFILGQDSNGHTLLFHTAAANGYNSGAVLVADLGTVSLASIQTSDFLFF</sequence>
<dbReference type="InterPro" id="IPR011049">
    <property type="entry name" value="Serralysin-like_metalloprot_C"/>
</dbReference>
<gene>
    <name evidence="3" type="ORF">SAMN05192580_3495</name>
</gene>
<evidence type="ECO:0000256" key="2">
    <source>
        <dbReference type="ARBA" id="ARBA00022525"/>
    </source>
</evidence>
<dbReference type="Proteomes" id="UP000198824">
    <property type="component" value="Unassembled WGS sequence"/>
</dbReference>
<proteinExistence type="predicted"/>
<accession>A0A1I6M5I4</accession>
<evidence type="ECO:0000256" key="1">
    <source>
        <dbReference type="ARBA" id="ARBA00004613"/>
    </source>
</evidence>
<keyword evidence="2" id="KW-0964">Secreted</keyword>
<reference evidence="3 4" key="1">
    <citation type="submission" date="2016-10" db="EMBL/GenBank/DDBJ databases">
        <authorList>
            <person name="de Groot N.N."/>
        </authorList>
    </citation>
    <scope>NUCLEOTIDE SEQUENCE [LARGE SCALE GENOMIC DNA]</scope>
    <source>
        <strain evidence="3 4">S5-249</strain>
    </source>
</reference>
<dbReference type="PANTHER" id="PTHR38340">
    <property type="entry name" value="S-LAYER PROTEIN"/>
    <property type="match status" value="1"/>
</dbReference>
<keyword evidence="4" id="KW-1185">Reference proteome</keyword>
<dbReference type="Pfam" id="PF00353">
    <property type="entry name" value="HemolysinCabind"/>
    <property type="match status" value="27"/>
</dbReference>
<protein>
    <submittedName>
        <fullName evidence="3">Hemolysin-type calcium-binding repeat-containing protein</fullName>
    </submittedName>
</protein>
<dbReference type="PROSITE" id="PS00330">
    <property type="entry name" value="HEMOLYSIN_CALCIUM"/>
    <property type="match status" value="2"/>
</dbReference>
<name>A0A1I6M5I4_9SPHN</name>
<dbReference type="InterPro" id="IPR001343">
    <property type="entry name" value="Hemolysn_Ca-bd"/>
</dbReference>
<dbReference type="OrthoDB" id="7586325at2"/>